<evidence type="ECO:0000256" key="1">
    <source>
        <dbReference type="SAM" id="MobiDB-lite"/>
    </source>
</evidence>
<organism evidence="2 3">
    <name type="scientific">Streptomyces achromogenes</name>
    <dbReference type="NCBI Taxonomy" id="67255"/>
    <lineage>
        <taxon>Bacteria</taxon>
        <taxon>Bacillati</taxon>
        <taxon>Actinomycetota</taxon>
        <taxon>Actinomycetes</taxon>
        <taxon>Kitasatosporales</taxon>
        <taxon>Streptomycetaceae</taxon>
        <taxon>Streptomyces</taxon>
    </lineage>
</organism>
<feature type="region of interest" description="Disordered" evidence="1">
    <location>
        <begin position="159"/>
        <end position="197"/>
    </location>
</feature>
<gene>
    <name evidence="2" type="ORF">QFZ56_006885</name>
</gene>
<reference evidence="2 3" key="1">
    <citation type="submission" date="2023-07" db="EMBL/GenBank/DDBJ databases">
        <title>Comparative genomics of wheat-associated soil bacteria to identify genetic determinants of phenazine resistance.</title>
        <authorList>
            <person name="Mouncey N."/>
        </authorList>
    </citation>
    <scope>NUCLEOTIDE SEQUENCE [LARGE SCALE GENOMIC DNA]</scope>
    <source>
        <strain evidence="2 3">W4I19-2</strain>
    </source>
</reference>
<protein>
    <submittedName>
        <fullName evidence="2">Uncharacterized protein</fullName>
    </submittedName>
</protein>
<name>A0ABU0QB79_STRAH</name>
<proteinExistence type="predicted"/>
<evidence type="ECO:0000313" key="3">
    <source>
        <dbReference type="Proteomes" id="UP001243364"/>
    </source>
</evidence>
<dbReference type="EMBL" id="JAUSYA010000001">
    <property type="protein sequence ID" value="MDQ0687922.1"/>
    <property type="molecule type" value="Genomic_DNA"/>
</dbReference>
<evidence type="ECO:0000313" key="2">
    <source>
        <dbReference type="EMBL" id="MDQ0687922.1"/>
    </source>
</evidence>
<comment type="caution">
    <text evidence="2">The sequence shown here is derived from an EMBL/GenBank/DDBJ whole genome shotgun (WGS) entry which is preliminary data.</text>
</comment>
<accession>A0ABU0QB79</accession>
<dbReference type="Proteomes" id="UP001243364">
    <property type="component" value="Unassembled WGS sequence"/>
</dbReference>
<feature type="compositionally biased region" description="Basic and acidic residues" evidence="1">
    <location>
        <begin position="159"/>
        <end position="181"/>
    </location>
</feature>
<sequence length="242" mass="26566">MDLQRVHDQAQLLHLRTAGGTGLPGELLPVADHVLDRQPAHDGPQMTGEDVVHPLRHQLLLVEETPGRVGDRHEVVAHLEDDHAPHPERNALVRHAVHLQFGLVQVERQLAHHLHAGHHQRAAPGDDAETHARLETLGAVVGAGDDECLVGLRDAPHHLEQTDQREDGDNRHPRNDADNHRHTPPCDGALSAPNEGSVRLAGPRLKALTHPCCNLDAYVPEAVRKRPSPGPRRAQLSYARVT</sequence>
<keyword evidence="3" id="KW-1185">Reference proteome</keyword>